<dbReference type="FunFam" id="2.40.30.10:FF:000103">
    <property type="entry name" value="NADPH oxidase 2"/>
    <property type="match status" value="1"/>
</dbReference>
<keyword evidence="5" id="KW-0249">Electron transport</keyword>
<dbReference type="Pfam" id="PF08022">
    <property type="entry name" value="FAD_binding_8"/>
    <property type="match status" value="1"/>
</dbReference>
<feature type="compositionally biased region" description="Polar residues" evidence="11">
    <location>
        <begin position="1686"/>
        <end position="1701"/>
    </location>
</feature>
<feature type="region of interest" description="Disordered" evidence="11">
    <location>
        <begin position="883"/>
        <end position="915"/>
    </location>
</feature>
<dbReference type="GO" id="GO:0006952">
    <property type="term" value="P:defense response"/>
    <property type="evidence" value="ECO:0007669"/>
    <property type="project" value="TreeGrafter"/>
</dbReference>
<dbReference type="SUPFAM" id="SSF52343">
    <property type="entry name" value="Ferredoxin reductase-like, C-terminal NADP-linked domain"/>
    <property type="match status" value="1"/>
</dbReference>
<dbReference type="Pfam" id="PF01794">
    <property type="entry name" value="Ferric_reduct"/>
    <property type="match status" value="1"/>
</dbReference>
<dbReference type="InterPro" id="IPR017927">
    <property type="entry name" value="FAD-bd_FR_type"/>
</dbReference>
<keyword evidence="8" id="KW-0408">Iron</keyword>
<dbReference type="InterPro" id="IPR000778">
    <property type="entry name" value="Cyt_b245_heavy_chain"/>
</dbReference>
<dbReference type="Gene3D" id="3.40.50.80">
    <property type="entry name" value="Nucleotide-binding domain of ferredoxin-NADP reductase (FNR) module"/>
    <property type="match status" value="1"/>
</dbReference>
<dbReference type="GO" id="GO:0046872">
    <property type="term" value="F:metal ion binding"/>
    <property type="evidence" value="ECO:0007669"/>
    <property type="project" value="UniProtKB-KW"/>
</dbReference>
<dbReference type="InterPro" id="IPR013130">
    <property type="entry name" value="Fe3_Rdtase_TM_dom"/>
</dbReference>
<reference evidence="14 15" key="1">
    <citation type="journal article" date="2016" name="Front. Microbiol.">
        <title>Genome and transcriptome sequences reveal the specific parasitism of the nematophagous Purpureocillium lilacinum 36-1.</title>
        <authorList>
            <person name="Xie J."/>
            <person name="Li S."/>
            <person name="Mo C."/>
            <person name="Xiao X."/>
            <person name="Peng D."/>
            <person name="Wang G."/>
            <person name="Xiao Y."/>
        </authorList>
    </citation>
    <scope>NUCLEOTIDE SEQUENCE [LARGE SCALE GENOMIC DNA]</scope>
    <source>
        <strain evidence="14 15">36-1</strain>
    </source>
</reference>
<feature type="transmembrane region" description="Helical" evidence="12">
    <location>
        <begin position="312"/>
        <end position="334"/>
    </location>
</feature>
<protein>
    <submittedName>
        <fullName evidence="14">NADPH oxidase</fullName>
    </submittedName>
</protein>
<dbReference type="CDD" id="cd06186">
    <property type="entry name" value="NOX_Duox_like_FAD_NADP"/>
    <property type="match status" value="1"/>
</dbReference>
<feature type="region of interest" description="Disordered" evidence="11">
    <location>
        <begin position="1323"/>
        <end position="1364"/>
    </location>
</feature>
<dbReference type="GO" id="GO:0006811">
    <property type="term" value="P:monoatomic ion transport"/>
    <property type="evidence" value="ECO:0007669"/>
    <property type="project" value="UniProtKB-KW"/>
</dbReference>
<evidence type="ECO:0000256" key="4">
    <source>
        <dbReference type="ARBA" id="ARBA00022723"/>
    </source>
</evidence>
<evidence type="ECO:0000256" key="12">
    <source>
        <dbReference type="SAM" id="Phobius"/>
    </source>
</evidence>
<keyword evidence="2" id="KW-0349">Heme</keyword>
<feature type="domain" description="FAD-binding FR-type" evidence="13">
    <location>
        <begin position="534"/>
        <end position="673"/>
    </location>
</feature>
<dbReference type="FunFam" id="3.40.50.80:FF:000004">
    <property type="entry name" value="NADPH oxidase isoform 2"/>
    <property type="match status" value="1"/>
</dbReference>
<feature type="region of interest" description="Disordered" evidence="11">
    <location>
        <begin position="1605"/>
        <end position="1727"/>
    </location>
</feature>
<evidence type="ECO:0000313" key="15">
    <source>
        <dbReference type="Proteomes" id="UP000245956"/>
    </source>
</evidence>
<dbReference type="PANTHER" id="PTHR11972">
    <property type="entry name" value="NADPH OXIDASE"/>
    <property type="match status" value="1"/>
</dbReference>
<keyword evidence="6 12" id="KW-1133">Transmembrane helix</keyword>
<feature type="region of interest" description="Disordered" evidence="11">
    <location>
        <begin position="1740"/>
        <end position="1767"/>
    </location>
</feature>
<dbReference type="Proteomes" id="UP000245956">
    <property type="component" value="Unassembled WGS sequence"/>
</dbReference>
<evidence type="ECO:0000256" key="7">
    <source>
        <dbReference type="ARBA" id="ARBA00023002"/>
    </source>
</evidence>
<feature type="transmembrane region" description="Helical" evidence="12">
    <location>
        <begin position="679"/>
        <end position="701"/>
    </location>
</feature>
<dbReference type="InterPro" id="IPR013121">
    <property type="entry name" value="Fe_red_NAD-bd_6"/>
</dbReference>
<dbReference type="InterPro" id="IPR013112">
    <property type="entry name" value="FAD-bd_8"/>
</dbReference>
<feature type="compositionally biased region" description="Polar residues" evidence="11">
    <location>
        <begin position="1717"/>
        <end position="1727"/>
    </location>
</feature>
<dbReference type="Pfam" id="PF08030">
    <property type="entry name" value="NAD_binding_6"/>
    <property type="match status" value="1"/>
</dbReference>
<feature type="region of interest" description="Disordered" evidence="11">
    <location>
        <begin position="1542"/>
        <end position="1567"/>
    </location>
</feature>
<evidence type="ECO:0000256" key="8">
    <source>
        <dbReference type="ARBA" id="ARBA00023004"/>
    </source>
</evidence>
<name>A0A2U3ECG0_PURLI</name>
<dbReference type="SUPFAM" id="SSF63380">
    <property type="entry name" value="Riboflavin synthase domain-like"/>
    <property type="match status" value="1"/>
</dbReference>
<feature type="compositionally biased region" description="Low complexity" evidence="11">
    <location>
        <begin position="1343"/>
        <end position="1364"/>
    </location>
</feature>
<keyword evidence="10 12" id="KW-0472">Membrane</keyword>
<keyword evidence="9" id="KW-0406">Ion transport</keyword>
<comment type="caution">
    <text evidence="14">The sequence shown here is derived from an EMBL/GenBank/DDBJ whole genome shotgun (WGS) entry which is preliminary data.</text>
</comment>
<dbReference type="PROSITE" id="PS51384">
    <property type="entry name" value="FAD_FR"/>
    <property type="match status" value="1"/>
</dbReference>
<sequence>MRAGSLADDESCTATRTASIVRSAPYQRNRGSPLLSAQVGPCESLAGISPSQLSPSVFILSLPHPFFKRIPSSPPLLRAAHEAEPSLISNYPLYISPLIFVVCMISLAPRRGPFQVWPRKGTAHKPSTEPGCVVVLRCPAFISLFGHSPRVFPPVIYLPVYLPTLHGVPELIVLGHVRLHAPVARQPVITHRIHSRAAFREGLDRARATDGGSNDDSDDSSSGDGTSTLGERLLNSANRRQPQRDADQVEATSQAAKMSYDFGGYDKPTERSRWTPLTRMLLSGEMTQEKQQELSAREKFDRWMINEGYRRVFVFVFMLTHALIFSFACVHYAMKDSLQSARDIFGFTYVIARASAVVLHVDVGIILFPVCRTLISLLRQTPLNGIIQFDKNITFHITTAWSIVFWSWVHTIAHWNNFAQVAAKNKLGFYGWLLANFASGPGWTGYIMLIALMGMVVTSVEKPRRANYERFWYTHHMFILFFFFWAIHGAFCMIQPDVAPFCSSIGASAIGVFWQYWMYGGFAYLAERVARELRGRHKTYISKVIQHPSQVCEIQIKKEHTKTRAGQYIFFCCPAVSLWQYHPFTLTSAPEEDYISIHMRCQGDFTMAVSQALGCEWGKRGGGGGGGKGGGGDASKVVGVDSAGGGANGVDPALRRVLPRVYIDGPFGSASEDVFKYEVSILVGAGIGVTPFASILKSIWYRMNYPQTRTRLSKVYFFWICRDFGSFEWFRSLLLAVEAQDLEHRIEIHTYLTAKIKADDATNIMINDANADKDTITGLRSPTNFGRPNWDMIFRGIRKLHAPGEAGVFFCGPKGLGSALHVYCNKYTEPGGQPHRVTGVRACLACCSAAGFLAAKKKKKPRLGPALCMSLRTGRLQFNEVGLPGGSPGGGGGGVDGDGDGRRAHVFSSGGPKWPGSRLSHANFKMSWASTFGPCRLSAFPKKCSAGAARCSSKQTSSERVAVGDTKDKLPQPIAHCPVAEKRPPGYLPTYVPVVARARQWVSDSGSAGDFRTEQGGGEELPGSWAAGAGCPLLRGVWGQFQPGGQGSLARPTRRLCGGGAVAFACRRMLPRERPLQSIATYLLGAAQRSATHCPLRKDDGFACDPIAVVPFRRAFGLCMVVVTSSQGASGPEKLVSAGFPTGRRSLDRKGPDAASADPWRGTGIWAARGHPAALALSSPVSRLPSGQLATWNALGVGRFVRLRRLRPLALDHALPSPEQGSSSAHLPAGCTALPWALAPSATGGSTSHPAWATTTHFSGPQLHVWRPPHCPVGARDIRQGDDRDARPCRRRIFIRADGEMRISLSLALGLLGAAQAGQVAVRQNPSGTGGGAGTTPTPTPTTPSSSPSPTTPSSTPPTTAGDTTVTVTRTVTGSGGGDVTQATTLTTTVTTTVLITSTVFSTTTVTSSNADTATKTVYETSTQWVNPRKRHVDLDLAPRTAPAVNVDVAPTAAPSPVAVQRGAPGLQKHHQKHQLLKRATITDTVTVTEGGSGGSTVVNSVTKTIRSTKSDVTTSTSIVTETEQANAKTTITVTSTLVVTSTSMSSGSVETETSTATGGASNGGDSSGLSTGAKAGIGVGAGIAGLAIIGAIIFFCLRRRRSPKPDHDDFMGASEVPVGPSHGGSSRTPMSESTAVGSGVGAAGYLAPGRNSVKHNTSPEGYRGTAMGDGRAGYAKPQPYGAAYAQTSPNATMTSRNSQHLGDALPRHPTPGDSVSPVSPNTAELGSDTNAAAARWNNPAASEIDSHQVTHPQSGPVYEMPGQPYR</sequence>
<gene>
    <name evidence="14" type="ORF">PCL_10819</name>
</gene>
<dbReference type="SFLD" id="SFLDS00052">
    <property type="entry name" value="Ferric_Reductase_Domain"/>
    <property type="match status" value="1"/>
</dbReference>
<feature type="transmembrane region" description="Helical" evidence="12">
    <location>
        <begin position="392"/>
        <end position="409"/>
    </location>
</feature>
<keyword evidence="9" id="KW-0813">Transport</keyword>
<dbReference type="EMBL" id="LCWV01000006">
    <property type="protein sequence ID" value="PWI72196.1"/>
    <property type="molecule type" value="Genomic_DNA"/>
</dbReference>
<dbReference type="PRINTS" id="PR00466">
    <property type="entry name" value="GP91PHOX"/>
</dbReference>
<dbReference type="InterPro" id="IPR050369">
    <property type="entry name" value="RBOH/FRE"/>
</dbReference>
<feature type="compositionally biased region" description="Polar residues" evidence="11">
    <location>
        <begin position="1624"/>
        <end position="1635"/>
    </location>
</feature>
<evidence type="ECO:0000259" key="13">
    <source>
        <dbReference type="PROSITE" id="PS51384"/>
    </source>
</evidence>
<comment type="subcellular location">
    <subcellularLocation>
        <location evidence="1">Membrane</location>
        <topology evidence="1">Multi-pass membrane protein</topology>
    </subcellularLocation>
</comment>
<keyword evidence="7" id="KW-0560">Oxidoreductase</keyword>
<evidence type="ECO:0000256" key="5">
    <source>
        <dbReference type="ARBA" id="ARBA00022982"/>
    </source>
</evidence>
<evidence type="ECO:0000256" key="6">
    <source>
        <dbReference type="ARBA" id="ARBA00022989"/>
    </source>
</evidence>
<dbReference type="GO" id="GO:0042554">
    <property type="term" value="P:superoxide anion generation"/>
    <property type="evidence" value="ECO:0007669"/>
    <property type="project" value="TreeGrafter"/>
</dbReference>
<evidence type="ECO:0000313" key="14">
    <source>
        <dbReference type="EMBL" id="PWI72196.1"/>
    </source>
</evidence>
<proteinExistence type="predicted"/>
<dbReference type="PANTHER" id="PTHR11972:SF153">
    <property type="entry name" value="SUPEROXIDE-GENERATING NADPH OXIDASE HEAVY CHAIN SUBUNIT A"/>
    <property type="match status" value="1"/>
</dbReference>
<dbReference type="GO" id="GO:0043020">
    <property type="term" value="C:NADPH oxidase complex"/>
    <property type="evidence" value="ECO:0007669"/>
    <property type="project" value="TreeGrafter"/>
</dbReference>
<evidence type="ECO:0000256" key="2">
    <source>
        <dbReference type="ARBA" id="ARBA00022617"/>
    </source>
</evidence>
<evidence type="ECO:0000256" key="11">
    <source>
        <dbReference type="SAM" id="MobiDB-lite"/>
    </source>
</evidence>
<evidence type="ECO:0000256" key="10">
    <source>
        <dbReference type="ARBA" id="ARBA00023136"/>
    </source>
</evidence>
<feature type="compositionally biased region" description="Low complexity" evidence="11">
    <location>
        <begin position="1542"/>
        <end position="1560"/>
    </location>
</feature>
<feature type="compositionally biased region" description="Gly residues" evidence="11">
    <location>
        <begin position="883"/>
        <end position="896"/>
    </location>
</feature>
<dbReference type="GO" id="GO:0016175">
    <property type="term" value="F:superoxide-generating NAD(P)H oxidase activity"/>
    <property type="evidence" value="ECO:0007669"/>
    <property type="project" value="TreeGrafter"/>
</dbReference>
<feature type="region of interest" description="Disordered" evidence="11">
    <location>
        <begin position="200"/>
        <end position="252"/>
    </location>
</feature>
<organism evidence="14 15">
    <name type="scientific">Purpureocillium lilacinum</name>
    <name type="common">Paecilomyces lilacinus</name>
    <dbReference type="NCBI Taxonomy" id="33203"/>
    <lineage>
        <taxon>Eukaryota</taxon>
        <taxon>Fungi</taxon>
        <taxon>Dikarya</taxon>
        <taxon>Ascomycota</taxon>
        <taxon>Pezizomycotina</taxon>
        <taxon>Sordariomycetes</taxon>
        <taxon>Hypocreomycetidae</taxon>
        <taxon>Hypocreales</taxon>
        <taxon>Ophiocordycipitaceae</taxon>
        <taxon>Purpureocillium</taxon>
    </lineage>
</organism>
<accession>A0A2U3ECG0</accession>
<feature type="transmembrane region" description="Helical" evidence="12">
    <location>
        <begin position="346"/>
        <end position="371"/>
    </location>
</feature>
<dbReference type="SFLD" id="SFLDG01169">
    <property type="entry name" value="NADPH_oxidase_subgroup_(NOX)"/>
    <property type="match status" value="1"/>
</dbReference>
<evidence type="ECO:0000256" key="1">
    <source>
        <dbReference type="ARBA" id="ARBA00004141"/>
    </source>
</evidence>
<dbReference type="SFLD" id="SFLDG01168">
    <property type="entry name" value="Ferric_reductase_subgroup_(FRE"/>
    <property type="match status" value="1"/>
</dbReference>
<keyword evidence="4" id="KW-0479">Metal-binding</keyword>
<feature type="transmembrane region" description="Helical" evidence="12">
    <location>
        <begin position="505"/>
        <end position="526"/>
    </location>
</feature>
<dbReference type="InterPro" id="IPR017938">
    <property type="entry name" value="Riboflavin_synthase-like_b-brl"/>
</dbReference>
<feature type="transmembrane region" description="Helical" evidence="12">
    <location>
        <begin position="1576"/>
        <end position="1598"/>
    </location>
</feature>
<keyword evidence="3 12" id="KW-0812">Transmembrane</keyword>
<feature type="transmembrane region" description="Helical" evidence="12">
    <location>
        <begin position="429"/>
        <end position="457"/>
    </location>
</feature>
<evidence type="ECO:0000256" key="3">
    <source>
        <dbReference type="ARBA" id="ARBA00022692"/>
    </source>
</evidence>
<dbReference type="InterPro" id="IPR039261">
    <property type="entry name" value="FNR_nucleotide-bd"/>
</dbReference>
<feature type="transmembrane region" description="Helical" evidence="12">
    <location>
        <begin position="478"/>
        <end position="499"/>
    </location>
</feature>
<evidence type="ECO:0000256" key="9">
    <source>
        <dbReference type="ARBA" id="ARBA00023065"/>
    </source>
</evidence>
<feature type="region of interest" description="Disordered" evidence="11">
    <location>
        <begin position="1129"/>
        <end position="1158"/>
    </location>
</feature>